<dbReference type="SMART" id="SM00582">
    <property type="entry name" value="RPR"/>
    <property type="match status" value="1"/>
</dbReference>
<dbReference type="SUPFAM" id="SSF48464">
    <property type="entry name" value="ENTH/VHS domain"/>
    <property type="match status" value="1"/>
</dbReference>
<accession>A0A2P6Q2W2</accession>
<dbReference type="STRING" id="74649.A0A2P6Q2W2"/>
<dbReference type="InterPro" id="IPR006569">
    <property type="entry name" value="CID_dom"/>
</dbReference>
<dbReference type="Pfam" id="PF23228">
    <property type="entry name" value="zf_PCFS4"/>
    <property type="match status" value="1"/>
</dbReference>
<reference evidence="4 5" key="1">
    <citation type="journal article" date="2018" name="Nat. Genet.">
        <title>The Rosa genome provides new insights in the design of modern roses.</title>
        <authorList>
            <person name="Bendahmane M."/>
        </authorList>
    </citation>
    <scope>NUCLEOTIDE SEQUENCE [LARGE SCALE GENOMIC DNA]</scope>
    <source>
        <strain evidence="5">cv. Old Blush</strain>
    </source>
</reference>
<dbReference type="PROSITE" id="PS51391">
    <property type="entry name" value="CID"/>
    <property type="match status" value="1"/>
</dbReference>
<keyword evidence="1" id="KW-0507">mRNA processing</keyword>
<dbReference type="InterPro" id="IPR008942">
    <property type="entry name" value="ENTH_VHS"/>
</dbReference>
<name>A0A2P6Q2W2_ROSCH</name>
<dbReference type="PROSITE" id="PS00028">
    <property type="entry name" value="ZINC_FINGER_C2H2_1"/>
    <property type="match status" value="1"/>
</dbReference>
<feature type="compositionally biased region" description="Polar residues" evidence="2">
    <location>
        <begin position="254"/>
        <end position="272"/>
    </location>
</feature>
<evidence type="ECO:0000313" key="5">
    <source>
        <dbReference type="Proteomes" id="UP000238479"/>
    </source>
</evidence>
<dbReference type="InterPro" id="IPR045154">
    <property type="entry name" value="PCF11-like"/>
</dbReference>
<dbReference type="GO" id="GO:0006369">
    <property type="term" value="P:termination of RNA polymerase II transcription"/>
    <property type="evidence" value="ECO:0007669"/>
    <property type="project" value="InterPro"/>
</dbReference>
<dbReference type="CDD" id="cd16982">
    <property type="entry name" value="CID_Pcf11"/>
    <property type="match status" value="1"/>
</dbReference>
<feature type="compositionally biased region" description="Polar residues" evidence="2">
    <location>
        <begin position="237"/>
        <end position="246"/>
    </location>
</feature>
<feature type="region of interest" description="Disordered" evidence="2">
    <location>
        <begin position="917"/>
        <end position="948"/>
    </location>
</feature>
<evidence type="ECO:0000256" key="1">
    <source>
        <dbReference type="ARBA" id="ARBA00022664"/>
    </source>
</evidence>
<evidence type="ECO:0000313" key="4">
    <source>
        <dbReference type="EMBL" id="PRQ28511.1"/>
    </source>
</evidence>
<dbReference type="Pfam" id="PF04818">
    <property type="entry name" value="CID"/>
    <property type="match status" value="1"/>
</dbReference>
<dbReference type="AlphaFoldDB" id="A0A2P6Q2W2"/>
<feature type="region of interest" description="Disordered" evidence="2">
    <location>
        <begin position="1"/>
        <end position="36"/>
    </location>
</feature>
<keyword evidence="5" id="KW-1185">Reference proteome</keyword>
<dbReference type="Gene3D" id="1.25.40.90">
    <property type="match status" value="1"/>
</dbReference>
<dbReference type="Gramene" id="PRQ28511">
    <property type="protein sequence ID" value="PRQ28511"/>
    <property type="gene ID" value="RchiOBHm_Chr5g0003821"/>
</dbReference>
<dbReference type="InterPro" id="IPR047415">
    <property type="entry name" value="Pcf11_CID"/>
</dbReference>
<feature type="region of interest" description="Disordered" evidence="2">
    <location>
        <begin position="231"/>
        <end position="276"/>
    </location>
</feature>
<dbReference type="GO" id="GO:0000993">
    <property type="term" value="F:RNA polymerase II complex binding"/>
    <property type="evidence" value="ECO:0007669"/>
    <property type="project" value="InterPro"/>
</dbReference>
<feature type="compositionally biased region" description="Pro residues" evidence="2">
    <location>
        <begin position="21"/>
        <end position="33"/>
    </location>
</feature>
<dbReference type="FunFam" id="1.25.40.90:FF:000023">
    <property type="entry name" value="polyadenylation and cleavage factor homolog 4"/>
    <property type="match status" value="1"/>
</dbReference>
<sequence>MELSRENPRPLAFPVTKPMPDLTPKPPPPPPTTTPIIDRYKVLLKQRDDDLRVSPEDDVSPPSTEEIVQLYEMLLSELVFNSKPIITDLTIIAGEQRDHGKGIADAICARILEVPVEHKLPSLYLLDSIVKNIGRDYVRYFSSRLPEVFCEAYRQVHPNQHSAMRHLFGTWSAVFPPSVLRRIEAQLQFSPQVNQQSSGLPPLRASESPRPAHGIHVNPKYLRQLETSDVDNVGPQRLSSTGNMSHTDFPVGSNRIQPSSTVRLARSSSPSNIGLDEYEVENSPKRFGDRASPSNSVYDYRAIRDEEPNERRRKHYLDGSQNRLNNGLEHQRPRALIDAYGKDSGDRSLNDKPLHVGRLGVNGLDHKATSMSWQNTEEDEFDWKSVGPPITEHTRSNDFLPSNIPPSRSYRASPGLGTLNASSLDSDIGSSWSTQAYLPSEQSSVVAEDPAPPLSFTRGFAGRFQSEINHNQGSRHPQEPWNMPFHPSQHSQTLLNSKEIGRNFHMPGMSLGGEKVSTDADVRLHGPTSRIGSGADFVNADSRLVIPMSVGLRPPVNVHNSHPPPLHPIFPLQNQRSQYGFINSVDTAKNQGPYKSMYMPEQQLDGYENKDLGLAKLSQLTSQNARLIPVNQRNQAQVSPFQPQFHPHQEPPYSVGPRGYNLQGQGGTGIANPVPRLQLGLPTHYTPNTNLRGDSLPPLPPGPPPPMQGVFPGQKAGPVVSSNQQGSSYTGLISSLMAQGVISLTNPSGLQDSVGVEFNADLLKVRHESAITALYYDLPRQCTTCGLRFKCQEEHSSHMDWHVTKNRMSKNRKQKPSRKWFVTTSMWLSGAEALGTDAVPGFLPADTIAEKKSDEELAVPADEDQNSCALCGEPFDDFYSDETEEWMYKGAVYLNAPHGSTPDMDRSQLGPIVHAKCRPESTDVSPGGFGQDEGGTIEEGSQRKRLRS</sequence>
<dbReference type="EMBL" id="PDCK01000043">
    <property type="protein sequence ID" value="PRQ28511.1"/>
    <property type="molecule type" value="Genomic_DNA"/>
</dbReference>
<organism evidence="4 5">
    <name type="scientific">Rosa chinensis</name>
    <name type="common">China rose</name>
    <dbReference type="NCBI Taxonomy" id="74649"/>
    <lineage>
        <taxon>Eukaryota</taxon>
        <taxon>Viridiplantae</taxon>
        <taxon>Streptophyta</taxon>
        <taxon>Embryophyta</taxon>
        <taxon>Tracheophyta</taxon>
        <taxon>Spermatophyta</taxon>
        <taxon>Magnoliopsida</taxon>
        <taxon>eudicotyledons</taxon>
        <taxon>Gunneridae</taxon>
        <taxon>Pentapetalae</taxon>
        <taxon>rosids</taxon>
        <taxon>fabids</taxon>
        <taxon>Rosales</taxon>
        <taxon>Rosaceae</taxon>
        <taxon>Rosoideae</taxon>
        <taxon>Rosoideae incertae sedis</taxon>
        <taxon>Rosa</taxon>
    </lineage>
</organism>
<dbReference type="GO" id="GO:0031124">
    <property type="term" value="P:mRNA 3'-end processing"/>
    <property type="evidence" value="ECO:0007669"/>
    <property type="project" value="InterPro"/>
</dbReference>
<proteinExistence type="predicted"/>
<protein>
    <submittedName>
        <fullName evidence="4">Putative transcription factor C2H2 family</fullName>
    </submittedName>
</protein>
<evidence type="ECO:0000259" key="3">
    <source>
        <dbReference type="PROSITE" id="PS51391"/>
    </source>
</evidence>
<comment type="caution">
    <text evidence="4">The sequence shown here is derived from an EMBL/GenBank/DDBJ whole genome shotgun (WGS) entry which is preliminary data.</text>
</comment>
<dbReference type="PANTHER" id="PTHR15921">
    <property type="entry name" value="PRE-MRNA CLEAVAGE COMPLEX II"/>
    <property type="match status" value="1"/>
</dbReference>
<feature type="region of interest" description="Disordered" evidence="2">
    <location>
        <begin position="191"/>
        <end position="215"/>
    </location>
</feature>
<feature type="domain" description="CID" evidence="3">
    <location>
        <begin position="63"/>
        <end position="191"/>
    </location>
</feature>
<gene>
    <name evidence="4" type="ORF">RchiOBHm_Chr5g0003821</name>
</gene>
<dbReference type="GO" id="GO:0005737">
    <property type="term" value="C:cytoplasm"/>
    <property type="evidence" value="ECO:0007669"/>
    <property type="project" value="TreeGrafter"/>
</dbReference>
<dbReference type="GO" id="GO:0003729">
    <property type="term" value="F:mRNA binding"/>
    <property type="evidence" value="ECO:0007669"/>
    <property type="project" value="InterPro"/>
</dbReference>
<evidence type="ECO:0000256" key="2">
    <source>
        <dbReference type="SAM" id="MobiDB-lite"/>
    </source>
</evidence>
<dbReference type="OMA" id="WPATNSK"/>
<dbReference type="SMR" id="A0A2P6Q2W2"/>
<dbReference type="PANTHER" id="PTHR15921:SF12">
    <property type="entry name" value="POLYADENYLATION AND CLEAVAGE FACTOR HOMOLOG 4"/>
    <property type="match status" value="1"/>
</dbReference>
<dbReference type="InterPro" id="IPR057242">
    <property type="entry name" value="PCFS4-like"/>
</dbReference>
<dbReference type="Proteomes" id="UP000238479">
    <property type="component" value="Chromosome 5"/>
</dbReference>
<dbReference type="GO" id="GO:0005849">
    <property type="term" value="C:mRNA cleavage factor complex"/>
    <property type="evidence" value="ECO:0007669"/>
    <property type="project" value="TreeGrafter"/>
</dbReference>
<dbReference type="InterPro" id="IPR013087">
    <property type="entry name" value="Znf_C2H2_type"/>
</dbReference>